<dbReference type="PANTHER" id="PTHR33164:SF95">
    <property type="entry name" value="TRANSCRIPTIONAL REGULATOR"/>
    <property type="match status" value="1"/>
</dbReference>
<dbReference type="PANTHER" id="PTHR33164">
    <property type="entry name" value="TRANSCRIPTIONAL REGULATOR, MARR FAMILY"/>
    <property type="match status" value="1"/>
</dbReference>
<dbReference type="Pfam" id="PF01047">
    <property type="entry name" value="MarR"/>
    <property type="match status" value="1"/>
</dbReference>
<dbReference type="SMART" id="SM00347">
    <property type="entry name" value="HTH_MARR"/>
    <property type="match status" value="1"/>
</dbReference>
<feature type="domain" description="HTH marR-type" evidence="1">
    <location>
        <begin position="30"/>
        <end position="167"/>
    </location>
</feature>
<dbReference type="PROSITE" id="PS50995">
    <property type="entry name" value="HTH_MARR_2"/>
    <property type="match status" value="1"/>
</dbReference>
<name>A0A975U224_9PROT</name>
<dbReference type="Proteomes" id="UP000694001">
    <property type="component" value="Chromosome"/>
</dbReference>
<organism evidence="2 3">
    <name type="scientific">Elioraea tepida</name>
    <dbReference type="NCBI Taxonomy" id="2843330"/>
    <lineage>
        <taxon>Bacteria</taxon>
        <taxon>Pseudomonadati</taxon>
        <taxon>Pseudomonadota</taxon>
        <taxon>Alphaproteobacteria</taxon>
        <taxon>Acetobacterales</taxon>
        <taxon>Elioraeaceae</taxon>
        <taxon>Elioraea</taxon>
    </lineage>
</organism>
<dbReference type="EMBL" id="CP076448">
    <property type="protein sequence ID" value="QXM24214.1"/>
    <property type="molecule type" value="Genomic_DNA"/>
</dbReference>
<keyword evidence="3" id="KW-1185">Reference proteome</keyword>
<proteinExistence type="predicted"/>
<reference evidence="2" key="1">
    <citation type="submission" date="2021-06" db="EMBL/GenBank/DDBJ databases">
        <title>Elioraea tepida, sp. nov., a moderately thermophilic aerobic anoxygenic phototrophic bacterium isolated from an alkaline siliceous hot spring mat community in Yellowstone National Park, WY, USA.</title>
        <authorList>
            <person name="Saini M.K."/>
            <person name="Yoshida S."/>
            <person name="Sebastian A."/>
            <person name="Hirose S."/>
            <person name="Hara E."/>
            <person name="Tamaki H."/>
            <person name="Soulier N.T."/>
            <person name="Albert I."/>
            <person name="Hanada S."/>
            <person name="Bryant D.A."/>
            <person name="Tank M."/>
        </authorList>
    </citation>
    <scope>NUCLEOTIDE SEQUENCE</scope>
    <source>
        <strain evidence="2">MS-P2</strain>
    </source>
</reference>
<dbReference type="GO" id="GO:0003700">
    <property type="term" value="F:DNA-binding transcription factor activity"/>
    <property type="evidence" value="ECO:0007669"/>
    <property type="project" value="InterPro"/>
</dbReference>
<dbReference type="AlphaFoldDB" id="A0A975U224"/>
<evidence type="ECO:0000259" key="1">
    <source>
        <dbReference type="PROSITE" id="PS50995"/>
    </source>
</evidence>
<accession>A0A975U224</accession>
<dbReference type="KEGG" id="elio:KO353_13260"/>
<evidence type="ECO:0000313" key="2">
    <source>
        <dbReference type="EMBL" id="QXM24214.1"/>
    </source>
</evidence>
<dbReference type="InterPro" id="IPR000835">
    <property type="entry name" value="HTH_MarR-typ"/>
</dbReference>
<dbReference type="GO" id="GO:0006950">
    <property type="term" value="P:response to stress"/>
    <property type="evidence" value="ECO:0007669"/>
    <property type="project" value="TreeGrafter"/>
</dbReference>
<dbReference type="InterPro" id="IPR039422">
    <property type="entry name" value="MarR/SlyA-like"/>
</dbReference>
<protein>
    <submittedName>
        <fullName evidence="2">MarR family transcriptional regulator</fullName>
    </submittedName>
</protein>
<sequence length="168" mass="17925">MGASAGARPEPRQEQAIEARATAPAGYVLERQVGHLLRRAHQRHAALFQAMLADAHGAEAALTPTQWAALVTLAKLGEATQNALGRLVAMDPATTQGVVRRLVARGLVARHADATDRRVIRLSVTEAGRATVSAVLPTAVAISEATLEPLSAEERRIFLTLLERMAFP</sequence>
<evidence type="ECO:0000313" key="3">
    <source>
        <dbReference type="Proteomes" id="UP000694001"/>
    </source>
</evidence>
<dbReference type="RefSeq" id="WP_218285219.1">
    <property type="nucleotide sequence ID" value="NZ_CP076448.1"/>
</dbReference>
<gene>
    <name evidence="2" type="ORF">KO353_13260</name>
</gene>